<dbReference type="EMBL" id="FYEH01000020">
    <property type="protein sequence ID" value="SNB79195.1"/>
    <property type="molecule type" value="Genomic_DNA"/>
</dbReference>
<evidence type="ECO:0000256" key="2">
    <source>
        <dbReference type="HAMAP-Rule" id="MF_01841"/>
    </source>
</evidence>
<keyword evidence="4" id="KW-1185">Reference proteome</keyword>
<sequence>MSSQTPRDLGFHMPAEWEPHQRCWLAWPVREAIWGGHIEEARRVTAEIAQAIAAFEPVSIITEPENAADVSLLAKGANISVVSMTHDDSWTRDSGPTFITRADGILGGVDWRFNAWGQVYENYAQDALMARRILEHVGAERFEAPIVMEGGALHVDGAGTCLLCETSVLDQRRNPGLERTDIERVLRDYLAIEKFIWLPFGLVDDETSGHIDNLACFVRPGTILALSSDDPSDANYAGLETNLEILRGATTAGGQAIEVVTVPQPRAQLDEQGRRLTYSYINFYIANGGIVMPGFADPADTTAHKTLSGLFPDRRVVQIEVRDLLRGGGGIHCITQQQPALAT</sequence>
<evidence type="ECO:0000256" key="1">
    <source>
        <dbReference type="ARBA" id="ARBA00022801"/>
    </source>
</evidence>
<reference evidence="3 4" key="1">
    <citation type="submission" date="2017-06" db="EMBL/GenBank/DDBJ databases">
        <authorList>
            <person name="Kim H.J."/>
            <person name="Triplett B.A."/>
        </authorList>
    </citation>
    <scope>NUCLEOTIDE SEQUENCE [LARGE SCALE GENOMIC DNA]</scope>
    <source>
        <strain evidence="3 4">B29T1</strain>
    </source>
</reference>
<dbReference type="SUPFAM" id="SSF55909">
    <property type="entry name" value="Pentein"/>
    <property type="match status" value="1"/>
</dbReference>
<comment type="similarity">
    <text evidence="2">Belongs to the agmatine deiminase family.</text>
</comment>
<dbReference type="GO" id="GO:0047632">
    <property type="term" value="F:agmatine deiminase activity"/>
    <property type="evidence" value="ECO:0007669"/>
    <property type="project" value="UniProtKB-UniRule"/>
</dbReference>
<dbReference type="Pfam" id="PF04371">
    <property type="entry name" value="PAD_porph"/>
    <property type="match status" value="1"/>
</dbReference>
<evidence type="ECO:0000313" key="3">
    <source>
        <dbReference type="EMBL" id="SNB79195.1"/>
    </source>
</evidence>
<proteinExistence type="inferred from homology"/>
<organism evidence="3 4">
    <name type="scientific">Arboricoccus pini</name>
    <dbReference type="NCBI Taxonomy" id="1963835"/>
    <lineage>
        <taxon>Bacteria</taxon>
        <taxon>Pseudomonadati</taxon>
        <taxon>Pseudomonadota</taxon>
        <taxon>Alphaproteobacteria</taxon>
        <taxon>Geminicoccales</taxon>
        <taxon>Geminicoccaceae</taxon>
        <taxon>Arboricoccus</taxon>
    </lineage>
</organism>
<dbReference type="PANTHER" id="PTHR31377">
    <property type="entry name" value="AGMATINE DEIMINASE-RELATED"/>
    <property type="match status" value="1"/>
</dbReference>
<dbReference type="InterPro" id="IPR007466">
    <property type="entry name" value="Peptidyl-Arg-deiminase_porph"/>
</dbReference>
<feature type="active site" description="Amidino-cysteine intermediate" evidence="2">
    <location>
        <position position="333"/>
    </location>
</feature>
<dbReference type="HAMAP" id="MF_01841">
    <property type="entry name" value="Agmatine_deimin"/>
    <property type="match status" value="1"/>
</dbReference>
<dbReference type="AlphaFoldDB" id="A0A212S2G4"/>
<dbReference type="GO" id="GO:0009446">
    <property type="term" value="P:putrescine biosynthetic process"/>
    <property type="evidence" value="ECO:0007669"/>
    <property type="project" value="InterPro"/>
</dbReference>
<accession>A0A212S2G4</accession>
<dbReference type="InterPro" id="IPR017754">
    <property type="entry name" value="Agmatine_deiminase"/>
</dbReference>
<protein>
    <recommendedName>
        <fullName evidence="2">Putative agmatine deiminase</fullName>
        <ecNumber evidence="2">3.5.3.12</ecNumber>
    </recommendedName>
    <alternativeName>
        <fullName evidence="2">Agmatine iminohydrolase</fullName>
    </alternativeName>
</protein>
<gene>
    <name evidence="2" type="primary">aguA</name>
    <name evidence="3" type="ORF">SAMN07250955_12047</name>
</gene>
<dbReference type="Proteomes" id="UP000197065">
    <property type="component" value="Unassembled WGS sequence"/>
</dbReference>
<evidence type="ECO:0000313" key="4">
    <source>
        <dbReference type="Proteomes" id="UP000197065"/>
    </source>
</evidence>
<keyword evidence="1 2" id="KW-0378">Hydrolase</keyword>
<dbReference type="PANTHER" id="PTHR31377:SF0">
    <property type="entry name" value="AGMATINE DEIMINASE-RELATED"/>
    <property type="match status" value="1"/>
</dbReference>
<comment type="catalytic activity">
    <reaction evidence="2">
        <text>agmatine + H2O = N-carbamoylputrescine + NH4(+)</text>
        <dbReference type="Rhea" id="RHEA:18037"/>
        <dbReference type="ChEBI" id="CHEBI:15377"/>
        <dbReference type="ChEBI" id="CHEBI:28938"/>
        <dbReference type="ChEBI" id="CHEBI:58145"/>
        <dbReference type="ChEBI" id="CHEBI:58318"/>
        <dbReference type="EC" id="3.5.3.12"/>
    </reaction>
</comment>
<dbReference type="GO" id="GO:0004668">
    <property type="term" value="F:protein-arginine deiminase activity"/>
    <property type="evidence" value="ECO:0007669"/>
    <property type="project" value="InterPro"/>
</dbReference>
<name>A0A212S2G4_9PROT</name>
<dbReference type="Gene3D" id="3.75.10.10">
    <property type="entry name" value="L-arginine/glycine Amidinotransferase, Chain A"/>
    <property type="match status" value="1"/>
</dbReference>
<dbReference type="EC" id="3.5.3.12" evidence="2"/>
<dbReference type="RefSeq" id="WP_243389947.1">
    <property type="nucleotide sequence ID" value="NZ_FYEH01000020.1"/>
</dbReference>